<feature type="non-terminal residue" evidence="1">
    <location>
        <position position="1"/>
    </location>
</feature>
<name>Q45823_CORAM</name>
<organism evidence="1">
    <name type="scientific">Corynebacterium ammoniagenes</name>
    <name type="common">Brevibacterium ammoniagenes</name>
    <dbReference type="NCBI Taxonomy" id="1697"/>
    <lineage>
        <taxon>Bacteria</taxon>
        <taxon>Bacillati</taxon>
        <taxon>Actinomycetota</taxon>
        <taxon>Actinomycetes</taxon>
        <taxon>Mycobacteriales</taxon>
        <taxon>Corynebacteriaceae</taxon>
        <taxon>Corynebacterium</taxon>
    </lineage>
</organism>
<dbReference type="EMBL" id="D37967">
    <property type="protein sequence ID" value="BAA07181.1"/>
    <property type="molecule type" value="Genomic_DNA"/>
</dbReference>
<dbReference type="AlphaFoldDB" id="Q45823"/>
<protein>
    <submittedName>
        <fullName evidence="1">FAD synthetase</fullName>
    </submittedName>
</protein>
<proteinExistence type="predicted"/>
<sequence>AFVAVTMCARNLVPRSMPRIKTPVAMGSKVPACPTLRVPNSLRTRETTS</sequence>
<reference evidence="1" key="1">
    <citation type="journal article" date="1995" name="Biosci. Biotechnol. Biochem.">
        <title>Nucleotide sequence of the FAD synthetase gene from Corynebacterium ammoniagenes and its expression in Escherichia coli.</title>
        <authorList>
            <person name="Nakagawa S."/>
            <person name="Igarashi A."/>
            <person name="Ohta T."/>
            <person name="Hagihara T."/>
            <person name="Fujio T."/>
            <person name="Aisaka K."/>
        </authorList>
    </citation>
    <scope>NUCLEOTIDE SEQUENCE</scope>
    <source>
        <strain evidence="1">ATCC 6872</strain>
    </source>
</reference>
<accession>Q45823</accession>
<dbReference type="PIR" id="PC4007">
    <property type="entry name" value="PC4007"/>
</dbReference>
<evidence type="ECO:0000313" key="1">
    <source>
        <dbReference type="EMBL" id="BAA07181.1"/>
    </source>
</evidence>